<keyword evidence="4" id="KW-1185">Reference proteome</keyword>
<feature type="domain" description="Polysaccharide export protein N-terminal" evidence="2">
    <location>
        <begin position="67"/>
        <end position="146"/>
    </location>
</feature>
<dbReference type="InterPro" id="IPR049712">
    <property type="entry name" value="Poly_export"/>
</dbReference>
<dbReference type="PANTHER" id="PTHR33619">
    <property type="entry name" value="POLYSACCHARIDE EXPORT PROTEIN GFCE-RELATED"/>
    <property type="match status" value="1"/>
</dbReference>
<dbReference type="InterPro" id="IPR003715">
    <property type="entry name" value="Poly_export_N"/>
</dbReference>
<gene>
    <name evidence="3" type="ORF">FDP25_13675</name>
</gene>
<dbReference type="Proteomes" id="UP000564704">
    <property type="component" value="Unassembled WGS sequence"/>
</dbReference>
<name>A0A844CNT4_9RHOB</name>
<evidence type="ECO:0000256" key="1">
    <source>
        <dbReference type="ARBA" id="ARBA00022729"/>
    </source>
</evidence>
<dbReference type="AlphaFoldDB" id="A0A844CNT4"/>
<proteinExistence type="predicted"/>
<protein>
    <submittedName>
        <fullName evidence="3">Polysaccharide export protein</fullName>
    </submittedName>
</protein>
<dbReference type="PANTHER" id="PTHR33619:SF3">
    <property type="entry name" value="POLYSACCHARIDE EXPORT PROTEIN GFCE-RELATED"/>
    <property type="match status" value="1"/>
</dbReference>
<evidence type="ECO:0000313" key="3">
    <source>
        <dbReference type="EMBL" id="MRU16487.1"/>
    </source>
</evidence>
<accession>A0A844CNT4</accession>
<evidence type="ECO:0000313" key="4">
    <source>
        <dbReference type="Proteomes" id="UP000564704"/>
    </source>
</evidence>
<comment type="caution">
    <text evidence="3">The sequence shown here is derived from an EMBL/GenBank/DDBJ whole genome shotgun (WGS) entry which is preliminary data.</text>
</comment>
<reference evidence="3 4" key="1">
    <citation type="submission" date="2019-05" db="EMBL/GenBank/DDBJ databases">
        <title>Roseovarius bejariae sp. nov., a moderately halophylic bacterium isolated from a saline soil in Rambla Salada (Murcia).</title>
        <authorList>
            <person name="Castro D.J."/>
            <person name="Gomez-Altuve A."/>
            <person name="Reina J.C."/>
            <person name="Rodriguez M."/>
            <person name="Sampedro I."/>
            <person name="Llamas I."/>
            <person name="Martinez-Checa F."/>
        </authorList>
    </citation>
    <scope>NUCLEOTIDE SEQUENCE [LARGE SCALE GENOMIC DNA]</scope>
    <source>
        <strain evidence="3 4">A21</strain>
    </source>
</reference>
<dbReference type="Gene3D" id="3.30.1950.10">
    <property type="entry name" value="wza like domain"/>
    <property type="match status" value="1"/>
</dbReference>
<sequence length="366" mass="38805">MVAMISSCGILPRVGPNKREIYSGSVQRQGDAFVVTVNDRVTRATAVQPALGFTEEFRNAGRLGSDTIRPGDTLGLTIWENVDDGLLAGEAANQTVLEEVQVDGAGFIFVPYAGRIRAAGNTPEAIRRIITSKLDEQTPDPQVQVRRLAGDGSTVSLVGAVGGQGVYPIERPTRTLSAMLANAGGIAIEPEIAQITVIRGDQRSKVWFQDLFKHPEFDIALRAGDRILVEEDTRAFTALGATGAQARVPFESQTLSAVEALAQVGGLSATASDPTGVFVMRNEPAAIANQVLGRTDLQGAQRLIYVLDLTKPNGMFMARDFSVRDDDTLYVTEAPFAQWSKVISALTGTLGAVSTVTTASDALGGG</sequence>
<dbReference type="OrthoDB" id="7198507at2"/>
<dbReference type="Pfam" id="PF02563">
    <property type="entry name" value="Poly_export"/>
    <property type="match status" value="1"/>
</dbReference>
<dbReference type="GO" id="GO:0015159">
    <property type="term" value="F:polysaccharide transmembrane transporter activity"/>
    <property type="evidence" value="ECO:0007669"/>
    <property type="project" value="InterPro"/>
</dbReference>
<evidence type="ECO:0000259" key="2">
    <source>
        <dbReference type="Pfam" id="PF02563"/>
    </source>
</evidence>
<dbReference type="Gene3D" id="3.10.560.10">
    <property type="entry name" value="Outer membrane lipoprotein wza domain like"/>
    <property type="match status" value="2"/>
</dbReference>
<keyword evidence="1" id="KW-0732">Signal</keyword>
<dbReference type="RefSeq" id="WP_154153520.1">
    <property type="nucleotide sequence ID" value="NZ_SZWE01000001.1"/>
</dbReference>
<organism evidence="3 4">
    <name type="scientific">Roseovarius bejariae</name>
    <dbReference type="NCBI Taxonomy" id="2576383"/>
    <lineage>
        <taxon>Bacteria</taxon>
        <taxon>Pseudomonadati</taxon>
        <taxon>Pseudomonadota</taxon>
        <taxon>Alphaproteobacteria</taxon>
        <taxon>Rhodobacterales</taxon>
        <taxon>Roseobacteraceae</taxon>
        <taxon>Roseovarius</taxon>
    </lineage>
</organism>
<dbReference type="EMBL" id="SZWE01000001">
    <property type="protein sequence ID" value="MRU16487.1"/>
    <property type="molecule type" value="Genomic_DNA"/>
</dbReference>